<protein>
    <recommendedName>
        <fullName evidence="2">histidine kinase</fullName>
        <ecNumber evidence="2">2.7.13.3</ecNumber>
    </recommendedName>
</protein>
<keyword evidence="6" id="KW-0418">Kinase</keyword>
<dbReference type="GO" id="GO:0005524">
    <property type="term" value="F:ATP binding"/>
    <property type="evidence" value="ECO:0007669"/>
    <property type="project" value="UniProtKB-KW"/>
</dbReference>
<dbReference type="Gene3D" id="3.30.565.10">
    <property type="entry name" value="Histidine kinase-like ATPase, C-terminal domain"/>
    <property type="match status" value="1"/>
</dbReference>
<dbReference type="InterPro" id="IPR050482">
    <property type="entry name" value="Sensor_HK_TwoCompSys"/>
</dbReference>
<keyword evidence="9" id="KW-0472">Membrane</keyword>
<organism evidence="11 12">
    <name type="scientific">Dactylosporangium matsuzakiense</name>
    <dbReference type="NCBI Taxonomy" id="53360"/>
    <lineage>
        <taxon>Bacteria</taxon>
        <taxon>Bacillati</taxon>
        <taxon>Actinomycetota</taxon>
        <taxon>Actinomycetes</taxon>
        <taxon>Micromonosporales</taxon>
        <taxon>Micromonosporaceae</taxon>
        <taxon>Dactylosporangium</taxon>
    </lineage>
</organism>
<sequence length="349" mass="36433">MLAALAVLLASVATSYRQLPWWVSTGALLTPVIGVALLRIYPIISLALATTVSVAMALASGDSVPVWSVALGATIFVISVLAGREMPRTAPAVGVFATGATLAIPLSLADGGVWFSVVLLLAVTGVLPWILGRALHQQAELVAVTAERARLQERSRIAYDMHDTLGHELSLLALRAGALELAADLDDHHRAAVADLRAGAGLATERLAEIVTVLRDGEPVPLHPGPDRIEDLVDRAIQAGVAVSLDWDGTRDLPPRIGRAAHRVVQEALTNALKHAHGAPVRVCLATAAGMTTVTVTNPVTPGARPGSGGQAGLTGLRERVRLAGGTLHAGPRRHTFEVMARLPHVDAS</sequence>
<evidence type="ECO:0000313" key="11">
    <source>
        <dbReference type="EMBL" id="GLL08121.1"/>
    </source>
</evidence>
<evidence type="ECO:0000256" key="1">
    <source>
        <dbReference type="ARBA" id="ARBA00000085"/>
    </source>
</evidence>
<dbReference type="Gene3D" id="1.20.5.1930">
    <property type="match status" value="1"/>
</dbReference>
<keyword evidence="3" id="KW-0597">Phosphoprotein</keyword>
<keyword evidence="4" id="KW-0808">Transferase</keyword>
<dbReference type="InterPro" id="IPR011712">
    <property type="entry name" value="Sig_transdc_His_kin_sub3_dim/P"/>
</dbReference>
<reference evidence="11" key="1">
    <citation type="journal article" date="2014" name="Int. J. Syst. Evol. Microbiol.">
        <title>Complete genome sequence of Corynebacterium casei LMG S-19264T (=DSM 44701T), isolated from a smear-ripened cheese.</title>
        <authorList>
            <consortium name="US DOE Joint Genome Institute (JGI-PGF)"/>
            <person name="Walter F."/>
            <person name="Albersmeier A."/>
            <person name="Kalinowski J."/>
            <person name="Ruckert C."/>
        </authorList>
    </citation>
    <scope>NUCLEOTIDE SEQUENCE</scope>
    <source>
        <strain evidence="11">VKM Ac-1321</strain>
    </source>
</reference>
<evidence type="ECO:0000256" key="3">
    <source>
        <dbReference type="ARBA" id="ARBA00022553"/>
    </source>
</evidence>
<evidence type="ECO:0000259" key="10">
    <source>
        <dbReference type="Pfam" id="PF07730"/>
    </source>
</evidence>
<evidence type="ECO:0000313" key="12">
    <source>
        <dbReference type="Proteomes" id="UP001143480"/>
    </source>
</evidence>
<keyword evidence="8" id="KW-0902">Two-component regulatory system</keyword>
<dbReference type="SUPFAM" id="SSF55874">
    <property type="entry name" value="ATPase domain of HSP90 chaperone/DNA topoisomerase II/histidine kinase"/>
    <property type="match status" value="1"/>
</dbReference>
<accession>A0A9W6KX04</accession>
<dbReference type="PANTHER" id="PTHR24421:SF10">
    <property type="entry name" value="NITRATE_NITRITE SENSOR PROTEIN NARQ"/>
    <property type="match status" value="1"/>
</dbReference>
<feature type="transmembrane region" description="Helical" evidence="9">
    <location>
        <begin position="66"/>
        <end position="83"/>
    </location>
</feature>
<dbReference type="AlphaFoldDB" id="A0A9W6KX04"/>
<dbReference type="InterPro" id="IPR036890">
    <property type="entry name" value="HATPase_C_sf"/>
</dbReference>
<evidence type="ECO:0000256" key="2">
    <source>
        <dbReference type="ARBA" id="ARBA00012438"/>
    </source>
</evidence>
<proteinExistence type="predicted"/>
<evidence type="ECO:0000256" key="7">
    <source>
        <dbReference type="ARBA" id="ARBA00022840"/>
    </source>
</evidence>
<dbReference type="Proteomes" id="UP001143480">
    <property type="component" value="Unassembled WGS sequence"/>
</dbReference>
<feature type="transmembrane region" description="Helical" evidence="9">
    <location>
        <begin position="89"/>
        <end position="106"/>
    </location>
</feature>
<evidence type="ECO:0000256" key="8">
    <source>
        <dbReference type="ARBA" id="ARBA00023012"/>
    </source>
</evidence>
<comment type="caution">
    <text evidence="11">The sequence shown here is derived from an EMBL/GenBank/DDBJ whole genome shotgun (WGS) entry which is preliminary data.</text>
</comment>
<dbReference type="EMBL" id="BSFP01000127">
    <property type="protein sequence ID" value="GLL08121.1"/>
    <property type="molecule type" value="Genomic_DNA"/>
</dbReference>
<evidence type="ECO:0000256" key="9">
    <source>
        <dbReference type="SAM" id="Phobius"/>
    </source>
</evidence>
<comment type="catalytic activity">
    <reaction evidence="1">
        <text>ATP + protein L-histidine = ADP + protein N-phospho-L-histidine.</text>
        <dbReference type="EC" id="2.7.13.3"/>
    </reaction>
</comment>
<feature type="transmembrane region" description="Helical" evidence="9">
    <location>
        <begin position="113"/>
        <end position="131"/>
    </location>
</feature>
<dbReference type="GO" id="GO:0016020">
    <property type="term" value="C:membrane"/>
    <property type="evidence" value="ECO:0007669"/>
    <property type="project" value="InterPro"/>
</dbReference>
<reference evidence="11" key="2">
    <citation type="submission" date="2023-01" db="EMBL/GenBank/DDBJ databases">
        <authorList>
            <person name="Sun Q."/>
            <person name="Evtushenko L."/>
        </authorList>
    </citation>
    <scope>NUCLEOTIDE SEQUENCE</scope>
    <source>
        <strain evidence="11">VKM Ac-1321</strain>
    </source>
</reference>
<keyword evidence="9" id="KW-1133">Transmembrane helix</keyword>
<evidence type="ECO:0000256" key="4">
    <source>
        <dbReference type="ARBA" id="ARBA00022679"/>
    </source>
</evidence>
<dbReference type="GO" id="GO:0000155">
    <property type="term" value="F:phosphorelay sensor kinase activity"/>
    <property type="evidence" value="ECO:0007669"/>
    <property type="project" value="InterPro"/>
</dbReference>
<gene>
    <name evidence="11" type="ORF">GCM10017581_098810</name>
</gene>
<keyword evidence="5" id="KW-0547">Nucleotide-binding</keyword>
<dbReference type="GO" id="GO:0046983">
    <property type="term" value="F:protein dimerization activity"/>
    <property type="evidence" value="ECO:0007669"/>
    <property type="project" value="InterPro"/>
</dbReference>
<dbReference type="Pfam" id="PF07730">
    <property type="entry name" value="HisKA_3"/>
    <property type="match status" value="1"/>
</dbReference>
<dbReference type="CDD" id="cd16917">
    <property type="entry name" value="HATPase_UhpB-NarQ-NarX-like"/>
    <property type="match status" value="1"/>
</dbReference>
<keyword evidence="7" id="KW-0067">ATP-binding</keyword>
<dbReference type="PANTHER" id="PTHR24421">
    <property type="entry name" value="NITRATE/NITRITE SENSOR PROTEIN NARX-RELATED"/>
    <property type="match status" value="1"/>
</dbReference>
<evidence type="ECO:0000256" key="6">
    <source>
        <dbReference type="ARBA" id="ARBA00022777"/>
    </source>
</evidence>
<name>A0A9W6KX04_9ACTN</name>
<keyword evidence="9" id="KW-0812">Transmembrane</keyword>
<evidence type="ECO:0000256" key="5">
    <source>
        <dbReference type="ARBA" id="ARBA00022741"/>
    </source>
</evidence>
<keyword evidence="12" id="KW-1185">Reference proteome</keyword>
<dbReference type="EC" id="2.7.13.3" evidence="2"/>
<feature type="domain" description="Signal transduction histidine kinase subgroup 3 dimerisation and phosphoacceptor" evidence="10">
    <location>
        <begin position="153"/>
        <end position="217"/>
    </location>
</feature>